<protein>
    <submittedName>
        <fullName evidence="2">Enzymatic polyprotein</fullName>
    </submittedName>
</protein>
<dbReference type="EMBL" id="BLXT01004580">
    <property type="protein sequence ID" value="GFO14787.1"/>
    <property type="molecule type" value="Genomic_DNA"/>
</dbReference>
<dbReference type="Pfam" id="PF00078">
    <property type="entry name" value="RVT_1"/>
    <property type="match status" value="1"/>
</dbReference>
<keyword evidence="3" id="KW-1185">Reference proteome</keyword>
<dbReference type="Gene3D" id="3.10.10.10">
    <property type="entry name" value="HIV Type 1 Reverse Transcriptase, subunit A, domain 1"/>
    <property type="match status" value="1"/>
</dbReference>
<dbReference type="AlphaFoldDB" id="A0AAV4B6H4"/>
<comment type="caution">
    <text evidence="2">The sequence shown here is derived from an EMBL/GenBank/DDBJ whole genome shotgun (WGS) entry which is preliminary data.</text>
</comment>
<accession>A0AAV4B6H4</accession>
<dbReference type="SUPFAM" id="SSF56672">
    <property type="entry name" value="DNA/RNA polymerases"/>
    <property type="match status" value="1"/>
</dbReference>
<feature type="domain" description="Reverse transcriptase" evidence="1">
    <location>
        <begin position="44"/>
        <end position="142"/>
    </location>
</feature>
<evidence type="ECO:0000259" key="1">
    <source>
        <dbReference type="Pfam" id="PF00078"/>
    </source>
</evidence>
<organism evidence="2 3">
    <name type="scientific">Plakobranchus ocellatus</name>
    <dbReference type="NCBI Taxonomy" id="259542"/>
    <lineage>
        <taxon>Eukaryota</taxon>
        <taxon>Metazoa</taxon>
        <taxon>Spiralia</taxon>
        <taxon>Lophotrochozoa</taxon>
        <taxon>Mollusca</taxon>
        <taxon>Gastropoda</taxon>
        <taxon>Heterobranchia</taxon>
        <taxon>Euthyneura</taxon>
        <taxon>Panpulmonata</taxon>
        <taxon>Sacoglossa</taxon>
        <taxon>Placobranchoidea</taxon>
        <taxon>Plakobranchidae</taxon>
        <taxon>Plakobranchus</taxon>
    </lineage>
</organism>
<dbReference type="PANTHER" id="PTHR33064:SF37">
    <property type="entry name" value="RIBONUCLEASE H"/>
    <property type="match status" value="1"/>
</dbReference>
<dbReference type="InterPro" id="IPR000477">
    <property type="entry name" value="RT_dom"/>
</dbReference>
<dbReference type="PANTHER" id="PTHR33064">
    <property type="entry name" value="POL PROTEIN"/>
    <property type="match status" value="1"/>
</dbReference>
<reference evidence="2 3" key="1">
    <citation type="journal article" date="2021" name="Elife">
        <title>Chloroplast acquisition without the gene transfer in kleptoplastic sea slugs, Plakobranchus ocellatus.</title>
        <authorList>
            <person name="Maeda T."/>
            <person name="Takahashi S."/>
            <person name="Yoshida T."/>
            <person name="Shimamura S."/>
            <person name="Takaki Y."/>
            <person name="Nagai Y."/>
            <person name="Toyoda A."/>
            <person name="Suzuki Y."/>
            <person name="Arimoto A."/>
            <person name="Ishii H."/>
            <person name="Satoh N."/>
            <person name="Nishiyama T."/>
            <person name="Hasebe M."/>
            <person name="Maruyama T."/>
            <person name="Minagawa J."/>
            <person name="Obokata J."/>
            <person name="Shigenobu S."/>
        </authorList>
    </citation>
    <scope>NUCLEOTIDE SEQUENCE [LARGE SCALE GENOMIC DNA]</scope>
</reference>
<dbReference type="InterPro" id="IPR043128">
    <property type="entry name" value="Rev_trsase/Diguanyl_cyclase"/>
</dbReference>
<evidence type="ECO:0000313" key="2">
    <source>
        <dbReference type="EMBL" id="GFO14787.1"/>
    </source>
</evidence>
<sequence length="182" mass="20937">MQEDNNNTSDDLLHRHNRQIFSIQTGLRSIPNFTIDISNRWNCHSIPLAEEDRHLTTFITPWGRYRYRVCPQGYLASGDAYTKRFDKSIADITEKIKIIDDTLIWSDDINNSLFRAIEWLDTCGKHGIIINPERFVFAKESVMFGSGFEITLTTVGPCPQSIRAMRDFPTPKNLTGIRSLVL</sequence>
<name>A0AAV4B6H4_9GAST</name>
<gene>
    <name evidence="2" type="ORF">PoB_004129200</name>
</gene>
<dbReference type="Proteomes" id="UP000735302">
    <property type="component" value="Unassembled WGS sequence"/>
</dbReference>
<evidence type="ECO:0000313" key="3">
    <source>
        <dbReference type="Proteomes" id="UP000735302"/>
    </source>
</evidence>
<dbReference type="Gene3D" id="3.30.70.270">
    <property type="match status" value="1"/>
</dbReference>
<dbReference type="InterPro" id="IPR043502">
    <property type="entry name" value="DNA/RNA_pol_sf"/>
</dbReference>
<dbReference type="InterPro" id="IPR051320">
    <property type="entry name" value="Viral_Replic_Matur_Polypro"/>
</dbReference>
<proteinExistence type="predicted"/>